<name>K0TN91_THAOC</name>
<keyword evidence="2" id="KW-0472">Membrane</keyword>
<keyword evidence="4" id="KW-1185">Reference proteome</keyword>
<keyword evidence="2" id="KW-0812">Transmembrane</keyword>
<dbReference type="AlphaFoldDB" id="K0TN91"/>
<comment type="caution">
    <text evidence="3">The sequence shown here is derived from an EMBL/GenBank/DDBJ whole genome shotgun (WGS) entry which is preliminary data.</text>
</comment>
<reference evidence="3 4" key="1">
    <citation type="journal article" date="2012" name="Genome Biol.">
        <title>Genome and low-iron response of an oceanic diatom adapted to chronic iron limitation.</title>
        <authorList>
            <person name="Lommer M."/>
            <person name="Specht M."/>
            <person name="Roy A.S."/>
            <person name="Kraemer L."/>
            <person name="Andreson R."/>
            <person name="Gutowska M.A."/>
            <person name="Wolf J."/>
            <person name="Bergner S.V."/>
            <person name="Schilhabel M.B."/>
            <person name="Klostermeier U.C."/>
            <person name="Beiko R.G."/>
            <person name="Rosenstiel P."/>
            <person name="Hippler M."/>
            <person name="Laroche J."/>
        </authorList>
    </citation>
    <scope>NUCLEOTIDE SEQUENCE [LARGE SCALE GENOMIC DNA]</scope>
    <source>
        <strain evidence="3 4">CCMP1005</strain>
    </source>
</reference>
<organism evidence="3 4">
    <name type="scientific">Thalassiosira oceanica</name>
    <name type="common">Marine diatom</name>
    <dbReference type="NCBI Taxonomy" id="159749"/>
    <lineage>
        <taxon>Eukaryota</taxon>
        <taxon>Sar</taxon>
        <taxon>Stramenopiles</taxon>
        <taxon>Ochrophyta</taxon>
        <taxon>Bacillariophyta</taxon>
        <taxon>Coscinodiscophyceae</taxon>
        <taxon>Thalassiosirophycidae</taxon>
        <taxon>Thalassiosirales</taxon>
        <taxon>Thalassiosiraceae</taxon>
        <taxon>Thalassiosira</taxon>
    </lineage>
</organism>
<evidence type="ECO:0000256" key="2">
    <source>
        <dbReference type="SAM" id="Phobius"/>
    </source>
</evidence>
<feature type="compositionally biased region" description="Basic and acidic residues" evidence="1">
    <location>
        <begin position="117"/>
        <end position="126"/>
    </location>
</feature>
<evidence type="ECO:0000313" key="3">
    <source>
        <dbReference type="EMBL" id="EJK73297.1"/>
    </source>
</evidence>
<dbReference type="Proteomes" id="UP000266841">
    <property type="component" value="Unassembled WGS sequence"/>
</dbReference>
<feature type="transmembrane region" description="Helical" evidence="2">
    <location>
        <begin position="21"/>
        <end position="41"/>
    </location>
</feature>
<keyword evidence="2" id="KW-1133">Transmembrane helix</keyword>
<evidence type="ECO:0000256" key="1">
    <source>
        <dbReference type="SAM" id="MobiDB-lite"/>
    </source>
</evidence>
<evidence type="ECO:0000313" key="4">
    <source>
        <dbReference type="Proteomes" id="UP000266841"/>
    </source>
</evidence>
<sequence>MNGDVIAAAAERHWLPLRSQFCRAYGLLLGAILAPLGLLPARHGNATFLACCHARRTAIKTASRSLPTTAPLLPRYVVFQARQRTTAPTKKQGDNRACGTNTMPNKKKERGRKNRAKKEATRTADRRGQWEPMLAANNNGVSCCEHMLAVSPKIPQEGPAVSFMNHMAGEGFFNKTALFPDAPAMEICFNSLSLCFPGVEEEGSERALAIELLLRFLRNVFVRDSNEEGEKWFNQRRSNEVVICCMIDLLELFGASPT</sequence>
<accession>K0TN91</accession>
<feature type="region of interest" description="Disordered" evidence="1">
    <location>
        <begin position="84"/>
        <end position="126"/>
    </location>
</feature>
<proteinExistence type="predicted"/>
<dbReference type="EMBL" id="AGNL01004614">
    <property type="protein sequence ID" value="EJK73297.1"/>
    <property type="molecule type" value="Genomic_DNA"/>
</dbReference>
<protein>
    <submittedName>
        <fullName evidence="3">Uncharacterized protein</fullName>
    </submittedName>
</protein>
<gene>
    <name evidence="3" type="ORF">THAOC_05086</name>
</gene>
<feature type="compositionally biased region" description="Basic residues" evidence="1">
    <location>
        <begin position="105"/>
        <end position="116"/>
    </location>
</feature>